<name>A0A6A1WJQ4_9ROSI</name>
<feature type="region of interest" description="Disordered" evidence="1">
    <location>
        <begin position="521"/>
        <end position="560"/>
    </location>
</feature>
<feature type="compositionally biased region" description="Basic and acidic residues" evidence="1">
    <location>
        <begin position="352"/>
        <end position="368"/>
    </location>
</feature>
<comment type="caution">
    <text evidence="3">The sequence shown here is derived from an EMBL/GenBank/DDBJ whole genome shotgun (WGS) entry which is preliminary data.</text>
</comment>
<reference evidence="3 4" key="1">
    <citation type="journal article" date="2019" name="Plant Biotechnol. J.">
        <title>The red bayberry genome and genetic basis of sex determination.</title>
        <authorList>
            <person name="Jia H.M."/>
            <person name="Jia H.J."/>
            <person name="Cai Q.L."/>
            <person name="Wang Y."/>
            <person name="Zhao H.B."/>
            <person name="Yang W.F."/>
            <person name="Wang G.Y."/>
            <person name="Li Y.H."/>
            <person name="Zhan D.L."/>
            <person name="Shen Y.T."/>
            <person name="Niu Q.F."/>
            <person name="Chang L."/>
            <person name="Qiu J."/>
            <person name="Zhao L."/>
            <person name="Xie H.B."/>
            <person name="Fu W.Y."/>
            <person name="Jin J."/>
            <person name="Li X.W."/>
            <person name="Jiao Y."/>
            <person name="Zhou C.C."/>
            <person name="Tu T."/>
            <person name="Chai C.Y."/>
            <person name="Gao J.L."/>
            <person name="Fan L.J."/>
            <person name="van de Weg E."/>
            <person name="Wang J.Y."/>
            <person name="Gao Z.S."/>
        </authorList>
    </citation>
    <scope>NUCLEOTIDE SEQUENCE [LARGE SCALE GENOMIC DNA]</scope>
    <source>
        <tissue evidence="3">Leaves</tissue>
    </source>
</reference>
<dbReference type="EMBL" id="RXIC02000020">
    <property type="protein sequence ID" value="KAB1223100.1"/>
    <property type="molecule type" value="Genomic_DNA"/>
</dbReference>
<dbReference type="PANTHER" id="PTHR33870">
    <property type="entry name" value="CARDIOMYOPATHY-ASSOCIATED PROTEIN"/>
    <property type="match status" value="1"/>
</dbReference>
<organism evidence="3 4">
    <name type="scientific">Morella rubra</name>
    <name type="common">Chinese bayberry</name>
    <dbReference type="NCBI Taxonomy" id="262757"/>
    <lineage>
        <taxon>Eukaryota</taxon>
        <taxon>Viridiplantae</taxon>
        <taxon>Streptophyta</taxon>
        <taxon>Embryophyta</taxon>
        <taxon>Tracheophyta</taxon>
        <taxon>Spermatophyta</taxon>
        <taxon>Magnoliopsida</taxon>
        <taxon>eudicotyledons</taxon>
        <taxon>Gunneridae</taxon>
        <taxon>Pentapetalae</taxon>
        <taxon>rosids</taxon>
        <taxon>fabids</taxon>
        <taxon>Fagales</taxon>
        <taxon>Myricaceae</taxon>
        <taxon>Morella</taxon>
    </lineage>
</organism>
<dbReference type="OrthoDB" id="1908091at2759"/>
<feature type="compositionally biased region" description="Basic and acidic residues" evidence="1">
    <location>
        <begin position="1436"/>
        <end position="1448"/>
    </location>
</feature>
<accession>A0A6A1WJQ4</accession>
<feature type="region of interest" description="Disordered" evidence="1">
    <location>
        <begin position="244"/>
        <end position="273"/>
    </location>
</feature>
<proteinExistence type="predicted"/>
<evidence type="ECO:0000313" key="4">
    <source>
        <dbReference type="Proteomes" id="UP000516437"/>
    </source>
</evidence>
<keyword evidence="4" id="KW-1185">Reference proteome</keyword>
<evidence type="ECO:0000256" key="1">
    <source>
        <dbReference type="SAM" id="MobiDB-lite"/>
    </source>
</evidence>
<feature type="compositionally biased region" description="Basic and acidic residues" evidence="1">
    <location>
        <begin position="791"/>
        <end position="801"/>
    </location>
</feature>
<feature type="transmembrane region" description="Helical" evidence="2">
    <location>
        <begin position="22"/>
        <end position="42"/>
    </location>
</feature>
<feature type="compositionally biased region" description="Polar residues" evidence="1">
    <location>
        <begin position="521"/>
        <end position="531"/>
    </location>
</feature>
<feature type="compositionally biased region" description="Acidic residues" evidence="1">
    <location>
        <begin position="332"/>
        <end position="351"/>
    </location>
</feature>
<dbReference type="Proteomes" id="UP000516437">
    <property type="component" value="Chromosome 2"/>
</dbReference>
<feature type="compositionally biased region" description="Low complexity" evidence="1">
    <location>
        <begin position="1500"/>
        <end position="1512"/>
    </location>
</feature>
<keyword evidence="2" id="KW-0812">Transmembrane</keyword>
<keyword evidence="2" id="KW-1133">Transmembrane helix</keyword>
<dbReference type="PANTHER" id="PTHR33870:SF4">
    <property type="entry name" value="CARDIOMYOPATHY-ASSOCIATED PROTEIN"/>
    <property type="match status" value="1"/>
</dbReference>
<feature type="compositionally biased region" description="Polar residues" evidence="1">
    <location>
        <begin position="543"/>
        <end position="552"/>
    </location>
</feature>
<feature type="compositionally biased region" description="Polar residues" evidence="1">
    <location>
        <begin position="1474"/>
        <end position="1485"/>
    </location>
</feature>
<feature type="region of interest" description="Disordered" evidence="1">
    <location>
        <begin position="302"/>
        <end position="368"/>
    </location>
</feature>
<feature type="compositionally biased region" description="Basic and acidic residues" evidence="1">
    <location>
        <begin position="302"/>
        <end position="331"/>
    </location>
</feature>
<sequence length="1512" mass="166360">MGSTDIAVQLRNIVVVSIKTCYRSVCSHPFIVGMLCFLLFLYRSFPFVFSLLVSASPVLLCTALLLGTLLSFGQPSMVPEVEKDDDKVSHSPDVATLKAGISGHNTVVVDDQRDESFVVERYTGKGSEIVEEAIEGASSADERVGNVDVDDGLVDYVPLIDHSSREIQLERRVFEEVEGEFHDLELDKKREVPEENFRTEDVSNEGEALENQYFVVHQIRDEVLEVLSNVKHLEESVDAHRGNHLHFSSKDDEDGDDGSSDLGSDLAESSSPDASMADILPMLDELHPLLDLEAPQPVHISHDESDVAMERSHKSNRRSIESDAESDIHGEVEEDGADENEDDEEEEEEEAQGGKEDESKSAIKWTEDDQKNLMDLGTSELERNQRLYNLIARRRARKNMRLMAEKNLIDLDATDLPFNVPPISTARRNPFDLPYDSYDPPGSAPSILLPRRNPFDLPYDPNEEKPDLKGDSFQQEFTTFQQKDTFFRRHESFSMGPSGPRQDRNDIRLRPFFVPERFTSEGTSYSSYERQSSGVSESKLSSVPDTESASSHGDQDDKKLNEQDFCEETELISIIDHDSNLIEHGSQFSAEIDSVEIDPVGERDVQHDEVEITLGQVGNYSDLDSSLSETPRVTVPLEFNTTDSPFKTQPVEEEYSRMSSLSSVLEIEEKISDAQENELMNLEPRGNIILESGITSLASLEEINFQVLGGEVGENQHEPVYDSSPPASGKISSFPSISSDLQAEISVVGPPPVSVETIVPILDKEYKLHGESLGEDSATNTEMHGASSVADPEHEREPRSREVLESGKDGFMHITSSGVNLGDQNVIEHVSVKSRSSPDIGSAEDGITYKEESMAHKQDQDGSLSVDSEFVFGVHQDVSEKFDSVVSSYQMASENVSLSRKEEQHPQPLIVVEQVSVISSENEPIERHVISKEKTLQPEQDQVYPSCSSESLEESLMYTDRVLQPKTDQVQSSSFDDADTHVGGHQYGGENSDLVALSPQHIPLLDEQQPPLVSEQVMLVLPDHSTSETAHAEAHWLNKPEIIQFQKDNATAIGSDAEIGADLHQDLNVKVVSLGYSGEHVPSEKEAQSDSEKHLPDVDKSMVEAIYRDHDESPESYRMLTESTEIGRITSNGDELELLDATYKILPKVPSLASDSTQTDVPGESPVCKTATSELDLNADVVGVNVNEDHVKVSEDLSCLAEAYDSLAANRNIKEEEDEIKEIDEGLLSELDAVGDFSVKDLGDPQGINFGSTEFELLSKELNPPKTEMDLPVREAISLEDINLALKQPRGVDVEEVLPSMVDDWLVVGESEDHVESSSNLIAVDAKSLEDIHAALQQVSEVNLHDVPVALDSKDHVESSSNLIAVDAKSLEDIHAALQQVSEVNLHDVPVALDSKDHGESCSNLIAVDAKSLEHIHAALPQVSEVNLNDVPVALDSKDPDGSTKEIESSDVGSGVQETSKVATDEPEPGSDETPGNITLSITETFSRESKEAKPHPANSSSSSSSSSSESD</sequence>
<feature type="region of interest" description="Disordered" evidence="1">
    <location>
        <begin position="774"/>
        <end position="801"/>
    </location>
</feature>
<evidence type="ECO:0000256" key="2">
    <source>
        <dbReference type="SAM" id="Phobius"/>
    </source>
</evidence>
<feature type="compositionally biased region" description="Basic and acidic residues" evidence="1">
    <location>
        <begin position="1486"/>
        <end position="1495"/>
    </location>
</feature>
<feature type="region of interest" description="Disordered" evidence="1">
    <location>
        <begin position="1433"/>
        <end position="1512"/>
    </location>
</feature>
<gene>
    <name evidence="3" type="ORF">CJ030_MR2G013659</name>
</gene>
<feature type="compositionally biased region" description="Low complexity" evidence="1">
    <location>
        <begin position="532"/>
        <end position="542"/>
    </location>
</feature>
<evidence type="ECO:0000313" key="3">
    <source>
        <dbReference type="EMBL" id="KAB1223100.1"/>
    </source>
</evidence>
<feature type="compositionally biased region" description="Low complexity" evidence="1">
    <location>
        <begin position="260"/>
        <end position="271"/>
    </location>
</feature>
<feature type="transmembrane region" description="Helical" evidence="2">
    <location>
        <begin position="49"/>
        <end position="72"/>
    </location>
</feature>
<protein>
    <submittedName>
        <fullName evidence="3">Uncharacterized protein</fullName>
    </submittedName>
</protein>
<keyword evidence="2" id="KW-0472">Membrane</keyword>